<evidence type="ECO:0000313" key="2">
    <source>
        <dbReference type="EMBL" id="OXS99607.1"/>
    </source>
</evidence>
<feature type="region of interest" description="Disordered" evidence="1">
    <location>
        <begin position="1"/>
        <end position="20"/>
    </location>
</feature>
<dbReference type="InterPro" id="IPR019225">
    <property type="entry name" value="DUF2155"/>
</dbReference>
<dbReference type="Proteomes" id="UP000215405">
    <property type="component" value="Unassembled WGS sequence"/>
</dbReference>
<proteinExistence type="predicted"/>
<accession>A0A231UUI5</accession>
<evidence type="ECO:0000313" key="3">
    <source>
        <dbReference type="Proteomes" id="UP000215405"/>
    </source>
</evidence>
<dbReference type="GO" id="GO:0016787">
    <property type="term" value="F:hydrolase activity"/>
    <property type="evidence" value="ECO:0007669"/>
    <property type="project" value="UniProtKB-KW"/>
</dbReference>
<keyword evidence="2" id="KW-0378">Hydrolase</keyword>
<dbReference type="EMBL" id="NBYO01000003">
    <property type="protein sequence ID" value="OXS99607.1"/>
    <property type="molecule type" value="Genomic_DNA"/>
</dbReference>
<gene>
    <name evidence="2" type="ORF">B7H23_13535</name>
</gene>
<evidence type="ECO:0000256" key="1">
    <source>
        <dbReference type="SAM" id="MobiDB-lite"/>
    </source>
</evidence>
<protein>
    <submittedName>
        <fullName evidence="2">Glycosyl hydrolase family 5</fullName>
    </submittedName>
</protein>
<keyword evidence="3" id="KW-1185">Reference proteome</keyword>
<dbReference type="AlphaFoldDB" id="A0A231UUI5"/>
<sequence>MVAPDAEQMGGEVSEPAPAVEDRPVKNKVAVFTGIDKITGRIHHFDVYVDETVQFGALLVTPRVCINRPESLEPKTDSFVEIDEMTLDRKVRRIFTGWMFAESPGLNAVEHAVYDVWLKGCKQDTDVAAPNADAGTAADARQADETARQ</sequence>
<dbReference type="Pfam" id="PF09923">
    <property type="entry name" value="DUF2155"/>
    <property type="match status" value="1"/>
</dbReference>
<reference evidence="3" key="1">
    <citation type="journal article" date="2017" name="Int. J. Syst. Evol. Microbiol.">
        <title>Notoacmeibacter marinus gen. nov., sp. nov., isolated from the gut of a limpet and proposal of Notoacmeibacteraceae fam. nov. in the order Rhizobiales of the class Alphaproteobacteria.</title>
        <authorList>
            <person name="Huang Z."/>
            <person name="Guo F."/>
            <person name="Lai Q."/>
        </authorList>
    </citation>
    <scope>NUCLEOTIDE SEQUENCE [LARGE SCALE GENOMIC DNA]</scope>
    <source>
        <strain evidence="3">XMTR2A4</strain>
    </source>
</reference>
<comment type="caution">
    <text evidence="2">The sequence shown here is derived from an EMBL/GenBank/DDBJ whole genome shotgun (WGS) entry which is preliminary data.</text>
</comment>
<name>A0A231UUI5_9HYPH</name>
<dbReference type="RefSeq" id="WP_094078390.1">
    <property type="nucleotide sequence ID" value="NZ_NBYO01000003.1"/>
</dbReference>
<dbReference type="OrthoDB" id="9810376at2"/>
<organism evidence="2 3">
    <name type="scientific">Notoacmeibacter marinus</name>
    <dbReference type="NCBI Taxonomy" id="1876515"/>
    <lineage>
        <taxon>Bacteria</taxon>
        <taxon>Pseudomonadati</taxon>
        <taxon>Pseudomonadota</taxon>
        <taxon>Alphaproteobacteria</taxon>
        <taxon>Hyphomicrobiales</taxon>
        <taxon>Notoacmeibacteraceae</taxon>
        <taxon>Notoacmeibacter</taxon>
    </lineage>
</organism>